<proteinExistence type="predicted"/>
<evidence type="ECO:0000313" key="1">
    <source>
        <dbReference type="EMBL" id="TDR94837.1"/>
    </source>
</evidence>
<evidence type="ECO:0008006" key="3">
    <source>
        <dbReference type="Google" id="ProtNLM"/>
    </source>
</evidence>
<dbReference type="Proteomes" id="UP000295122">
    <property type="component" value="Unassembled WGS sequence"/>
</dbReference>
<gene>
    <name evidence="1" type="ORF">EV668_2127</name>
</gene>
<keyword evidence="2" id="KW-1185">Reference proteome</keyword>
<name>A0A4R7CDC7_9HYPH</name>
<protein>
    <recommendedName>
        <fullName evidence="3">HEPN domain-containing protein</fullName>
    </recommendedName>
</protein>
<dbReference type="Gene3D" id="1.20.120.330">
    <property type="entry name" value="Nucleotidyltransferases domain 2"/>
    <property type="match status" value="1"/>
</dbReference>
<dbReference type="EMBL" id="SNZR01000011">
    <property type="protein sequence ID" value="TDR94837.1"/>
    <property type="molecule type" value="Genomic_DNA"/>
</dbReference>
<sequence>MSDDLEDSLMRVARDLLVDVDPTTTEARRRRAVSTAYYAVFHAICRVCADSLVGTRDAAHREAIYRTVEHNSARKHLTSAKVRDISPWMEQIGGNFADLQIGRHKADYRPGTADTLSDEQTRTLLELADRVLFALDLLNDDQRLAMAVLLISRPRPT</sequence>
<comment type="caution">
    <text evidence="1">The sequence shown here is derived from an EMBL/GenBank/DDBJ whole genome shotgun (WGS) entry which is preliminary data.</text>
</comment>
<organism evidence="1 2">
    <name type="scientific">Enterovirga rhinocerotis</name>
    <dbReference type="NCBI Taxonomy" id="1339210"/>
    <lineage>
        <taxon>Bacteria</taxon>
        <taxon>Pseudomonadati</taxon>
        <taxon>Pseudomonadota</taxon>
        <taxon>Alphaproteobacteria</taxon>
        <taxon>Hyphomicrobiales</taxon>
        <taxon>Methylobacteriaceae</taxon>
        <taxon>Enterovirga</taxon>
    </lineage>
</organism>
<evidence type="ECO:0000313" key="2">
    <source>
        <dbReference type="Proteomes" id="UP000295122"/>
    </source>
</evidence>
<accession>A0A4R7CDC7</accession>
<reference evidence="1 2" key="1">
    <citation type="submission" date="2019-03" db="EMBL/GenBank/DDBJ databases">
        <title>Genomic Encyclopedia of Type Strains, Phase IV (KMG-IV): sequencing the most valuable type-strain genomes for metagenomic binning, comparative biology and taxonomic classification.</title>
        <authorList>
            <person name="Goeker M."/>
        </authorList>
    </citation>
    <scope>NUCLEOTIDE SEQUENCE [LARGE SCALE GENOMIC DNA]</scope>
    <source>
        <strain evidence="1 2">DSM 25903</strain>
    </source>
</reference>
<dbReference type="AlphaFoldDB" id="A0A4R7CDC7"/>